<dbReference type="GO" id="GO:0016887">
    <property type="term" value="F:ATP hydrolysis activity"/>
    <property type="evidence" value="ECO:0007669"/>
    <property type="project" value="TreeGrafter"/>
</dbReference>
<keyword evidence="2" id="KW-0560">Oxidoreductase</keyword>
<dbReference type="GO" id="GO:0016491">
    <property type="term" value="F:oxidoreductase activity"/>
    <property type="evidence" value="ECO:0007669"/>
    <property type="project" value="UniProtKB-KW"/>
</dbReference>
<proteinExistence type="predicted"/>
<protein>
    <submittedName>
        <fullName evidence="2">Light-independent protochlorophyllide reductase iron-sulfur ATP-binding protein</fullName>
        <ecNumber evidence="2">1.3.7.7</ecNumber>
    </submittedName>
</protein>
<dbReference type="PIRSF" id="PIRSF005647">
    <property type="entry name" value="CooC"/>
    <property type="match status" value="1"/>
</dbReference>
<comment type="caution">
    <text evidence="2">The sequence shown here is derived from an EMBL/GenBank/DDBJ whole genome shotgun (WGS) entry which is preliminary data.</text>
</comment>
<dbReference type="PANTHER" id="PTHR43384:SF7">
    <property type="entry name" value="CARBON-MONOXIDE DEHYDROGENASE ACCESSORY PROTEIN"/>
    <property type="match status" value="1"/>
</dbReference>
<sequence>MLIIRWRLIIKVIAITGKGGTGKTAVAAMLIQLAKKKSPVLAIDADPDTNLPTTLGDKVECTVGQMRESMLEQKDNLPSDINKESILEGRIYNALLEKPGYDLLVMGRPDGLGCYCYANNLLKGIMDRIIKNYEVVIIDTAAGLEHFSRGIIRDITDLLIVTDASKNGFETAQRIRDLIVELNLNIKHVWIVPNKVTEKNRKQVEEYIKELNITPAGIIPFDETLAQLNLEGKPLTDLPDDSPSAIRITDIARKIELVRV</sequence>
<keyword evidence="2" id="KW-0067">ATP-binding</keyword>
<dbReference type="GO" id="GO:0051782">
    <property type="term" value="P:negative regulation of cell division"/>
    <property type="evidence" value="ECO:0007669"/>
    <property type="project" value="TreeGrafter"/>
</dbReference>
<dbReference type="GO" id="GO:0005829">
    <property type="term" value="C:cytosol"/>
    <property type="evidence" value="ECO:0007669"/>
    <property type="project" value="TreeGrafter"/>
</dbReference>
<dbReference type="InterPro" id="IPR002586">
    <property type="entry name" value="CobQ/CobB/MinD/ParA_Nub-bd_dom"/>
</dbReference>
<dbReference type="InterPro" id="IPR027417">
    <property type="entry name" value="P-loop_NTPase"/>
</dbReference>
<name>A0A811T8D6_9EURY</name>
<dbReference type="AlphaFoldDB" id="A0A811T8D6"/>
<reference evidence="2" key="1">
    <citation type="submission" date="2020-10" db="EMBL/GenBank/DDBJ databases">
        <authorList>
            <person name="Hahn C.J."/>
            <person name="Laso-Perez R."/>
            <person name="Vulcano F."/>
            <person name="Vaziourakis K.-M."/>
            <person name="Stokke R."/>
            <person name="Steen I.H."/>
            <person name="Teske A."/>
            <person name="Boetius A."/>
            <person name="Liebeke M."/>
            <person name="Amann R."/>
            <person name="Knittel K."/>
        </authorList>
    </citation>
    <scope>NUCLEOTIDE SEQUENCE</scope>
    <source>
        <strain evidence="2">Gfbio:e3339647-f889-4370-9287-4fb5cb688e4c:AG393N10_GoMArc1</strain>
    </source>
</reference>
<dbReference type="EC" id="1.3.7.7" evidence="2"/>
<dbReference type="InterPro" id="IPR014433">
    <property type="entry name" value="CooC"/>
</dbReference>
<accession>A0A811T8D6</accession>
<dbReference type="Proteomes" id="UP000637195">
    <property type="component" value="Unassembled WGS sequence"/>
</dbReference>
<gene>
    <name evidence="2" type="primary">bchL</name>
    <name evidence="2" type="ORF">ANIMEMIM_00213</name>
</gene>
<dbReference type="GO" id="GO:0005524">
    <property type="term" value="F:ATP binding"/>
    <property type="evidence" value="ECO:0007669"/>
    <property type="project" value="UniProtKB-KW"/>
</dbReference>
<dbReference type="GO" id="GO:0009898">
    <property type="term" value="C:cytoplasmic side of plasma membrane"/>
    <property type="evidence" value="ECO:0007669"/>
    <property type="project" value="TreeGrafter"/>
</dbReference>
<dbReference type="InterPro" id="IPR003593">
    <property type="entry name" value="AAA+_ATPase"/>
</dbReference>
<dbReference type="Pfam" id="PF01656">
    <property type="entry name" value="CbiA"/>
    <property type="match status" value="1"/>
</dbReference>
<feature type="domain" description="AAA+ ATPase" evidence="1">
    <location>
        <begin position="9"/>
        <end position="166"/>
    </location>
</feature>
<dbReference type="SMART" id="SM00382">
    <property type="entry name" value="AAA"/>
    <property type="match status" value="1"/>
</dbReference>
<dbReference type="InterPro" id="IPR050625">
    <property type="entry name" value="ParA/MinD_ATPase"/>
</dbReference>
<dbReference type="EMBL" id="CAJHIM010000013">
    <property type="protein sequence ID" value="CAD6491739.1"/>
    <property type="molecule type" value="Genomic_DNA"/>
</dbReference>
<dbReference type="SUPFAM" id="SSF52540">
    <property type="entry name" value="P-loop containing nucleoside triphosphate hydrolases"/>
    <property type="match status" value="1"/>
</dbReference>
<organism evidence="2 3">
    <name type="scientific">Candidatus Argoarchaeum ethanivorans</name>
    <dbReference type="NCBI Taxonomy" id="2608793"/>
    <lineage>
        <taxon>Archaea</taxon>
        <taxon>Methanobacteriati</taxon>
        <taxon>Methanobacteriota</taxon>
        <taxon>Stenosarchaea group</taxon>
        <taxon>Methanomicrobia</taxon>
        <taxon>Methanosarcinales</taxon>
        <taxon>Methanosarcinales incertae sedis</taxon>
        <taxon>GOM Arc I cluster</taxon>
        <taxon>Candidatus Argoarchaeum</taxon>
    </lineage>
</organism>
<dbReference type="Gene3D" id="3.40.50.300">
    <property type="entry name" value="P-loop containing nucleotide triphosphate hydrolases"/>
    <property type="match status" value="1"/>
</dbReference>
<evidence type="ECO:0000313" key="3">
    <source>
        <dbReference type="Proteomes" id="UP000637195"/>
    </source>
</evidence>
<evidence type="ECO:0000259" key="1">
    <source>
        <dbReference type="SMART" id="SM00382"/>
    </source>
</evidence>
<dbReference type="PANTHER" id="PTHR43384">
    <property type="entry name" value="SEPTUM SITE-DETERMINING PROTEIN MIND HOMOLOG, CHLOROPLASTIC-RELATED"/>
    <property type="match status" value="1"/>
</dbReference>
<evidence type="ECO:0000313" key="2">
    <source>
        <dbReference type="EMBL" id="CAD6491739.1"/>
    </source>
</evidence>
<keyword evidence="2" id="KW-0547">Nucleotide-binding</keyword>